<protein>
    <submittedName>
        <fullName evidence="7">TetR family transcriptional regulator</fullName>
    </submittedName>
</protein>
<evidence type="ECO:0000256" key="3">
    <source>
        <dbReference type="ARBA" id="ARBA00023163"/>
    </source>
</evidence>
<dbReference type="Gene3D" id="1.10.10.60">
    <property type="entry name" value="Homeodomain-like"/>
    <property type="match status" value="1"/>
</dbReference>
<evidence type="ECO:0000259" key="6">
    <source>
        <dbReference type="PROSITE" id="PS50977"/>
    </source>
</evidence>
<feature type="region of interest" description="Disordered" evidence="5">
    <location>
        <begin position="195"/>
        <end position="227"/>
    </location>
</feature>
<evidence type="ECO:0000256" key="4">
    <source>
        <dbReference type="PROSITE-ProRule" id="PRU00335"/>
    </source>
</evidence>
<dbReference type="Pfam" id="PF00440">
    <property type="entry name" value="TetR_N"/>
    <property type="match status" value="1"/>
</dbReference>
<dbReference type="AlphaFoldDB" id="A0A3D9V4Y0"/>
<dbReference type="EMBL" id="QTUC01000001">
    <property type="protein sequence ID" value="REF35753.1"/>
    <property type="molecule type" value="Genomic_DNA"/>
</dbReference>
<feature type="domain" description="HTH tetR-type" evidence="6">
    <location>
        <begin position="16"/>
        <end position="76"/>
    </location>
</feature>
<dbReference type="Pfam" id="PF16859">
    <property type="entry name" value="TetR_C_11"/>
    <property type="match status" value="1"/>
</dbReference>
<dbReference type="PROSITE" id="PS50977">
    <property type="entry name" value="HTH_TETR_2"/>
    <property type="match status" value="1"/>
</dbReference>
<evidence type="ECO:0000313" key="8">
    <source>
        <dbReference type="Proteomes" id="UP000256485"/>
    </source>
</evidence>
<dbReference type="PANTHER" id="PTHR30055:SF148">
    <property type="entry name" value="TETR-FAMILY TRANSCRIPTIONAL REGULATOR"/>
    <property type="match status" value="1"/>
</dbReference>
<dbReference type="GO" id="GO:0003700">
    <property type="term" value="F:DNA-binding transcription factor activity"/>
    <property type="evidence" value="ECO:0007669"/>
    <property type="project" value="TreeGrafter"/>
</dbReference>
<dbReference type="SUPFAM" id="SSF48498">
    <property type="entry name" value="Tetracyclin repressor-like, C-terminal domain"/>
    <property type="match status" value="1"/>
</dbReference>
<dbReference type="GO" id="GO:0000976">
    <property type="term" value="F:transcription cis-regulatory region binding"/>
    <property type="evidence" value="ECO:0007669"/>
    <property type="project" value="TreeGrafter"/>
</dbReference>
<dbReference type="InterPro" id="IPR009057">
    <property type="entry name" value="Homeodomain-like_sf"/>
</dbReference>
<sequence length="227" mass="23912">MATGAPRSTRPGGRTARVRAAVVAATFEELAEHGYDQLTVEGVAARSGVHKATIYRRWGGVDGLVADALRHAAREPWPVPDTGSLDGDLRGLAALVVDTFTDPHVGAMSMAAIRAASRSRVAADALAEFFAARHAQAAVVVTRAIDRGELPPQTEADEVIRATVAPLYYRLLLTREPVDHDVAVRAARAAARAARAGVFGPPSGDDRRGSRASGSSRAVRPPAERPT</sequence>
<dbReference type="SUPFAM" id="SSF46689">
    <property type="entry name" value="Homeodomain-like"/>
    <property type="match status" value="1"/>
</dbReference>
<evidence type="ECO:0000256" key="2">
    <source>
        <dbReference type="ARBA" id="ARBA00023125"/>
    </source>
</evidence>
<dbReference type="PANTHER" id="PTHR30055">
    <property type="entry name" value="HTH-TYPE TRANSCRIPTIONAL REGULATOR RUTR"/>
    <property type="match status" value="1"/>
</dbReference>
<proteinExistence type="predicted"/>
<dbReference type="Proteomes" id="UP000256485">
    <property type="component" value="Unassembled WGS sequence"/>
</dbReference>
<evidence type="ECO:0000256" key="5">
    <source>
        <dbReference type="SAM" id="MobiDB-lite"/>
    </source>
</evidence>
<dbReference type="OrthoDB" id="9796019at2"/>
<dbReference type="InterPro" id="IPR001647">
    <property type="entry name" value="HTH_TetR"/>
</dbReference>
<evidence type="ECO:0000256" key="1">
    <source>
        <dbReference type="ARBA" id="ARBA00023015"/>
    </source>
</evidence>
<dbReference type="InterPro" id="IPR050109">
    <property type="entry name" value="HTH-type_TetR-like_transc_reg"/>
</dbReference>
<feature type="compositionally biased region" description="Low complexity" evidence="5">
    <location>
        <begin position="211"/>
        <end position="221"/>
    </location>
</feature>
<gene>
    <name evidence="7" type="ORF">DFJ64_1143</name>
</gene>
<reference evidence="7 8" key="1">
    <citation type="submission" date="2018-08" db="EMBL/GenBank/DDBJ databases">
        <title>Sequencing the genomes of 1000 actinobacteria strains.</title>
        <authorList>
            <person name="Klenk H.-P."/>
        </authorList>
    </citation>
    <scope>NUCLEOTIDE SEQUENCE [LARGE SCALE GENOMIC DNA]</scope>
    <source>
        <strain evidence="7 8">DSM 22891</strain>
    </source>
</reference>
<evidence type="ECO:0000313" key="7">
    <source>
        <dbReference type="EMBL" id="REF35753.1"/>
    </source>
</evidence>
<keyword evidence="8" id="KW-1185">Reference proteome</keyword>
<dbReference type="InterPro" id="IPR036271">
    <property type="entry name" value="Tet_transcr_reg_TetR-rel_C_sf"/>
</dbReference>
<feature type="DNA-binding region" description="H-T-H motif" evidence="4">
    <location>
        <begin position="39"/>
        <end position="58"/>
    </location>
</feature>
<keyword evidence="2 4" id="KW-0238">DNA-binding</keyword>
<dbReference type="InterPro" id="IPR011075">
    <property type="entry name" value="TetR_C"/>
</dbReference>
<accession>A0A3D9V4Y0</accession>
<name>A0A3D9V4Y0_THECX</name>
<organism evidence="7 8">
    <name type="scientific">Thermasporomyces composti</name>
    <dbReference type="NCBI Taxonomy" id="696763"/>
    <lineage>
        <taxon>Bacteria</taxon>
        <taxon>Bacillati</taxon>
        <taxon>Actinomycetota</taxon>
        <taxon>Actinomycetes</taxon>
        <taxon>Propionibacteriales</taxon>
        <taxon>Nocardioidaceae</taxon>
        <taxon>Thermasporomyces</taxon>
    </lineage>
</organism>
<dbReference type="Gene3D" id="1.10.357.10">
    <property type="entry name" value="Tetracycline Repressor, domain 2"/>
    <property type="match status" value="1"/>
</dbReference>
<keyword evidence="1" id="KW-0805">Transcription regulation</keyword>
<comment type="caution">
    <text evidence="7">The sequence shown here is derived from an EMBL/GenBank/DDBJ whole genome shotgun (WGS) entry which is preliminary data.</text>
</comment>
<dbReference type="RefSeq" id="WP_115849493.1">
    <property type="nucleotide sequence ID" value="NZ_QTUC01000001.1"/>
</dbReference>
<keyword evidence="3" id="KW-0804">Transcription</keyword>